<evidence type="ECO:0000313" key="5">
    <source>
        <dbReference type="Proteomes" id="UP000789595"/>
    </source>
</evidence>
<sequence length="235" mass="26424">MGLFSSTKGQKKKHHKYSHGESMKAMLRDELREDAARAGAVTPHTAVDRHAEEAQCKAEREKIHKKKNWITRSKTFQKIVEGAYNAVDLDSNGRLSAIEIYAAVLLVYVKLASQIKGLKPPKMSSIRLHVRQVSGSNLVDREAFGAIMALLLQDIAARVAAHVLMVLVIVPLLAARATKYIWETYDLHDMKYMSPAICTQVFSLVGISVALPQMYAFIEHNIGKLPWMKRKERTD</sequence>
<organism evidence="3">
    <name type="scientific">Pelagomonas calceolata</name>
    <dbReference type="NCBI Taxonomy" id="35677"/>
    <lineage>
        <taxon>Eukaryota</taxon>
        <taxon>Sar</taxon>
        <taxon>Stramenopiles</taxon>
        <taxon>Ochrophyta</taxon>
        <taxon>Pelagophyceae</taxon>
        <taxon>Pelagomonadales</taxon>
        <taxon>Pelagomonadaceae</taxon>
        <taxon>Pelagomonas</taxon>
    </lineage>
</organism>
<dbReference type="InterPro" id="IPR018247">
    <property type="entry name" value="EF_Hand_1_Ca_BS"/>
</dbReference>
<evidence type="ECO:0000313" key="3">
    <source>
        <dbReference type="EMBL" id="CAE0699330.1"/>
    </source>
</evidence>
<keyword evidence="2" id="KW-0812">Transmembrane</keyword>
<keyword evidence="2" id="KW-1133">Transmembrane helix</keyword>
<protein>
    <recommendedName>
        <fullName evidence="6">Calmodulin</fullName>
    </recommendedName>
</protein>
<dbReference type="AlphaFoldDB" id="A0A7S3ZZN5"/>
<dbReference type="EMBL" id="HBIW01017126">
    <property type="protein sequence ID" value="CAE0699330.1"/>
    <property type="molecule type" value="Transcribed_RNA"/>
</dbReference>
<reference evidence="3" key="1">
    <citation type="submission" date="2021-01" db="EMBL/GenBank/DDBJ databases">
        <authorList>
            <person name="Corre E."/>
            <person name="Pelletier E."/>
            <person name="Niang G."/>
            <person name="Scheremetjew M."/>
            <person name="Finn R."/>
            <person name="Kale V."/>
            <person name="Holt S."/>
            <person name="Cochrane G."/>
            <person name="Meng A."/>
            <person name="Brown T."/>
            <person name="Cohen L."/>
        </authorList>
    </citation>
    <scope>NUCLEOTIDE SEQUENCE</scope>
    <source>
        <strain evidence="3">CCMP1756</strain>
    </source>
</reference>
<evidence type="ECO:0000313" key="4">
    <source>
        <dbReference type="EMBL" id="CAH0368488.1"/>
    </source>
</evidence>
<accession>A0A7S3ZZN5</accession>
<feature type="transmembrane region" description="Helical" evidence="2">
    <location>
        <begin position="194"/>
        <end position="218"/>
    </location>
</feature>
<evidence type="ECO:0008006" key="6">
    <source>
        <dbReference type="Google" id="ProtNLM"/>
    </source>
</evidence>
<dbReference type="EMBL" id="CAKKNE010000002">
    <property type="protein sequence ID" value="CAH0368488.1"/>
    <property type="molecule type" value="Genomic_DNA"/>
</dbReference>
<keyword evidence="2" id="KW-0472">Membrane</keyword>
<name>A0A7S3ZZN5_9STRA</name>
<reference evidence="4" key="2">
    <citation type="submission" date="2021-11" db="EMBL/GenBank/DDBJ databases">
        <authorList>
            <consortium name="Genoscope - CEA"/>
            <person name="William W."/>
        </authorList>
    </citation>
    <scope>NUCLEOTIDE SEQUENCE</scope>
</reference>
<gene>
    <name evidence="3" type="ORF">PCAL00307_LOCUS14766</name>
    <name evidence="4" type="ORF">PECAL_2P15550</name>
</gene>
<dbReference type="Proteomes" id="UP000789595">
    <property type="component" value="Unassembled WGS sequence"/>
</dbReference>
<dbReference type="PROSITE" id="PS00018">
    <property type="entry name" value="EF_HAND_1"/>
    <property type="match status" value="1"/>
</dbReference>
<proteinExistence type="predicted"/>
<feature type="transmembrane region" description="Helical" evidence="2">
    <location>
        <begin position="155"/>
        <end position="174"/>
    </location>
</feature>
<keyword evidence="5" id="KW-1185">Reference proteome</keyword>
<evidence type="ECO:0000256" key="1">
    <source>
        <dbReference type="SAM" id="MobiDB-lite"/>
    </source>
</evidence>
<evidence type="ECO:0000256" key="2">
    <source>
        <dbReference type="SAM" id="Phobius"/>
    </source>
</evidence>
<feature type="region of interest" description="Disordered" evidence="1">
    <location>
        <begin position="1"/>
        <end position="23"/>
    </location>
</feature>